<dbReference type="Proteomes" id="UP000244890">
    <property type="component" value="Chromosome"/>
</dbReference>
<protein>
    <submittedName>
        <fullName evidence="6">Transcriptional regulator</fullName>
    </submittedName>
</protein>
<dbReference type="GO" id="GO:0003677">
    <property type="term" value="F:DNA binding"/>
    <property type="evidence" value="ECO:0007669"/>
    <property type="project" value="UniProtKB-KW"/>
</dbReference>
<keyword evidence="1" id="KW-0678">Repressor</keyword>
<evidence type="ECO:0000259" key="5">
    <source>
        <dbReference type="PROSITE" id="PS50937"/>
    </source>
</evidence>
<dbReference type="PROSITE" id="PS50937">
    <property type="entry name" value="HTH_MERR_2"/>
    <property type="match status" value="1"/>
</dbReference>
<feature type="domain" description="HTH merR-type" evidence="5">
    <location>
        <begin position="1"/>
        <end position="71"/>
    </location>
</feature>
<dbReference type="Gene3D" id="1.10.1660.10">
    <property type="match status" value="1"/>
</dbReference>
<name>A0A2U8FBX6_9HELI</name>
<dbReference type="AlphaFoldDB" id="A0A2U8FBX6"/>
<dbReference type="OrthoDB" id="9802944at2"/>
<dbReference type="KEGG" id="had:CDV25_02245"/>
<accession>A0A2U8FBX6</accession>
<evidence type="ECO:0000256" key="1">
    <source>
        <dbReference type="ARBA" id="ARBA00022491"/>
    </source>
</evidence>
<proteinExistence type="predicted"/>
<keyword evidence="3" id="KW-0238">DNA-binding</keyword>
<keyword evidence="4" id="KW-0804">Transcription</keyword>
<dbReference type="InterPro" id="IPR000551">
    <property type="entry name" value="MerR-type_HTH_dom"/>
</dbReference>
<organism evidence="6 7">
    <name type="scientific">Helicobacter apodemus</name>
    <dbReference type="NCBI Taxonomy" id="135569"/>
    <lineage>
        <taxon>Bacteria</taxon>
        <taxon>Pseudomonadati</taxon>
        <taxon>Campylobacterota</taxon>
        <taxon>Epsilonproteobacteria</taxon>
        <taxon>Campylobacterales</taxon>
        <taxon>Helicobacteraceae</taxon>
        <taxon>Helicobacter</taxon>
    </lineage>
</organism>
<dbReference type="RefSeq" id="WP_108910593.1">
    <property type="nucleotide sequence ID" value="NZ_CP021886.1"/>
</dbReference>
<dbReference type="SMART" id="SM00422">
    <property type="entry name" value="HTH_MERR"/>
    <property type="match status" value="1"/>
</dbReference>
<dbReference type="GO" id="GO:0003700">
    <property type="term" value="F:DNA-binding transcription factor activity"/>
    <property type="evidence" value="ECO:0007669"/>
    <property type="project" value="InterPro"/>
</dbReference>
<evidence type="ECO:0000256" key="4">
    <source>
        <dbReference type="ARBA" id="ARBA00023163"/>
    </source>
</evidence>
<dbReference type="InterPro" id="IPR009061">
    <property type="entry name" value="DNA-bd_dom_put_sf"/>
</dbReference>
<dbReference type="PANTHER" id="PTHR30204:SF69">
    <property type="entry name" value="MERR-FAMILY TRANSCRIPTIONAL REGULATOR"/>
    <property type="match status" value="1"/>
</dbReference>
<dbReference type="Pfam" id="PF13411">
    <property type="entry name" value="MerR_1"/>
    <property type="match status" value="1"/>
</dbReference>
<dbReference type="SUPFAM" id="SSF46955">
    <property type="entry name" value="Putative DNA-binding domain"/>
    <property type="match status" value="1"/>
</dbReference>
<evidence type="ECO:0000256" key="2">
    <source>
        <dbReference type="ARBA" id="ARBA00023015"/>
    </source>
</evidence>
<evidence type="ECO:0000313" key="6">
    <source>
        <dbReference type="EMBL" id="AWI33709.1"/>
    </source>
</evidence>
<gene>
    <name evidence="6" type="ORF">CDV25_02245</name>
</gene>
<dbReference type="InterPro" id="IPR047057">
    <property type="entry name" value="MerR_fam"/>
</dbReference>
<evidence type="ECO:0000313" key="7">
    <source>
        <dbReference type="Proteomes" id="UP000244890"/>
    </source>
</evidence>
<sequence length="123" mass="14820">MKRTIIEAERKTGIPSTRIRFWLKKGLFPELETDKNGVRLFDNQDIDKLKWVEWFRFVKMSLANIKRYMHLVSLGEKSTFQERKKILEDQRELIIKDLQLTQEILSKIEQKIKTLDKQCHCKV</sequence>
<keyword evidence="2" id="KW-0805">Transcription regulation</keyword>
<dbReference type="EMBL" id="CP021886">
    <property type="protein sequence ID" value="AWI33709.1"/>
    <property type="molecule type" value="Genomic_DNA"/>
</dbReference>
<evidence type="ECO:0000256" key="3">
    <source>
        <dbReference type="ARBA" id="ARBA00023125"/>
    </source>
</evidence>
<dbReference type="PANTHER" id="PTHR30204">
    <property type="entry name" value="REDOX-CYCLING DRUG-SENSING TRANSCRIPTIONAL ACTIVATOR SOXR"/>
    <property type="match status" value="1"/>
</dbReference>
<reference evidence="6 7" key="1">
    <citation type="submission" date="2017-06" db="EMBL/GenBank/DDBJ databases">
        <title>Complete genome of Helicobacter apodemus.</title>
        <authorList>
            <person name="Cho S."/>
        </authorList>
    </citation>
    <scope>NUCLEOTIDE SEQUENCE [LARGE SCALE GENOMIC DNA]</scope>
    <source>
        <strain evidence="7">SNUVETPUB-15-01</strain>
    </source>
</reference>